<feature type="transmembrane region" description="Helical" evidence="1">
    <location>
        <begin position="48"/>
        <end position="69"/>
    </location>
</feature>
<dbReference type="Proteomes" id="UP000799324">
    <property type="component" value="Unassembled WGS sequence"/>
</dbReference>
<name>A0A6A6SZG3_9PLEO</name>
<evidence type="ECO:0000313" key="2">
    <source>
        <dbReference type="EMBL" id="KAF2651654.1"/>
    </source>
</evidence>
<proteinExistence type="predicted"/>
<gene>
    <name evidence="2" type="ORF">K491DRAFT_696252</name>
</gene>
<protein>
    <submittedName>
        <fullName evidence="2">Uncharacterized protein</fullName>
    </submittedName>
</protein>
<keyword evidence="1" id="KW-0472">Membrane</keyword>
<evidence type="ECO:0000313" key="3">
    <source>
        <dbReference type="Proteomes" id="UP000799324"/>
    </source>
</evidence>
<evidence type="ECO:0000256" key="1">
    <source>
        <dbReference type="SAM" id="Phobius"/>
    </source>
</evidence>
<accession>A0A6A6SZG3</accession>
<dbReference type="AlphaFoldDB" id="A0A6A6SZG3"/>
<keyword evidence="1" id="KW-0812">Transmembrane</keyword>
<organism evidence="2 3">
    <name type="scientific">Lophiostoma macrostomum CBS 122681</name>
    <dbReference type="NCBI Taxonomy" id="1314788"/>
    <lineage>
        <taxon>Eukaryota</taxon>
        <taxon>Fungi</taxon>
        <taxon>Dikarya</taxon>
        <taxon>Ascomycota</taxon>
        <taxon>Pezizomycotina</taxon>
        <taxon>Dothideomycetes</taxon>
        <taxon>Pleosporomycetidae</taxon>
        <taxon>Pleosporales</taxon>
        <taxon>Lophiostomataceae</taxon>
        <taxon>Lophiostoma</taxon>
    </lineage>
</organism>
<keyword evidence="3" id="KW-1185">Reference proteome</keyword>
<dbReference type="EMBL" id="MU004420">
    <property type="protein sequence ID" value="KAF2651654.1"/>
    <property type="molecule type" value="Genomic_DNA"/>
</dbReference>
<sequence length="87" mass="9878">MVSAAPSVDFKEDEGVVENVAVQLLVEVDRVLVEVRCRSHTRRRRRRFRGVTVSIACFLVHSLSISVRYNTSPREGHLVYRKAVVAV</sequence>
<reference evidence="2" key="1">
    <citation type="journal article" date="2020" name="Stud. Mycol.">
        <title>101 Dothideomycetes genomes: a test case for predicting lifestyles and emergence of pathogens.</title>
        <authorList>
            <person name="Haridas S."/>
            <person name="Albert R."/>
            <person name="Binder M."/>
            <person name="Bloem J."/>
            <person name="Labutti K."/>
            <person name="Salamov A."/>
            <person name="Andreopoulos B."/>
            <person name="Baker S."/>
            <person name="Barry K."/>
            <person name="Bills G."/>
            <person name="Bluhm B."/>
            <person name="Cannon C."/>
            <person name="Castanera R."/>
            <person name="Culley D."/>
            <person name="Daum C."/>
            <person name="Ezra D."/>
            <person name="Gonzalez J."/>
            <person name="Henrissat B."/>
            <person name="Kuo A."/>
            <person name="Liang C."/>
            <person name="Lipzen A."/>
            <person name="Lutzoni F."/>
            <person name="Magnuson J."/>
            <person name="Mondo S."/>
            <person name="Nolan M."/>
            <person name="Ohm R."/>
            <person name="Pangilinan J."/>
            <person name="Park H.-J."/>
            <person name="Ramirez L."/>
            <person name="Alfaro M."/>
            <person name="Sun H."/>
            <person name="Tritt A."/>
            <person name="Yoshinaga Y."/>
            <person name="Zwiers L.-H."/>
            <person name="Turgeon B."/>
            <person name="Goodwin S."/>
            <person name="Spatafora J."/>
            <person name="Crous P."/>
            <person name="Grigoriev I."/>
        </authorList>
    </citation>
    <scope>NUCLEOTIDE SEQUENCE</scope>
    <source>
        <strain evidence="2">CBS 122681</strain>
    </source>
</reference>
<keyword evidence="1" id="KW-1133">Transmembrane helix</keyword>